<dbReference type="AlphaFoldDB" id="A0A2M9BSG0"/>
<dbReference type="Proteomes" id="UP000228535">
    <property type="component" value="Unassembled WGS sequence"/>
</dbReference>
<proteinExistence type="predicted"/>
<dbReference type="RefSeq" id="WP_157807425.1">
    <property type="nucleotide sequence ID" value="NZ_PGFA01000001.1"/>
</dbReference>
<keyword evidence="1" id="KW-0812">Transmembrane</keyword>
<feature type="transmembrane region" description="Helical" evidence="1">
    <location>
        <begin position="50"/>
        <end position="68"/>
    </location>
</feature>
<sequence length="190" mass="20745">MTETRFSRLSRYCTLLVTVAIWALLAWSHFHGGVPSHHFLAQQELPAVSNGWGGLLLPVLTWLLLSRIRQRVFGPTRADSDPTPALRRALYGFAGALLFGVLISGLFTAGEPDMAGNVMLGLFALAFFVPIYRPECLLGFVLAMTYTFGAVLPTIIGTVLGLIGWVVYGVIRRGLVYVGAKILQRLPATQ</sequence>
<accession>A0A2M9BSG0</accession>
<feature type="transmembrane region" description="Helical" evidence="1">
    <location>
        <begin position="139"/>
        <end position="168"/>
    </location>
</feature>
<gene>
    <name evidence="2" type="ORF">CLV45_2321</name>
</gene>
<dbReference type="EMBL" id="PGFA01000001">
    <property type="protein sequence ID" value="PJJ60886.1"/>
    <property type="molecule type" value="Genomic_DNA"/>
</dbReference>
<comment type="caution">
    <text evidence="2">The sequence shown here is derived from an EMBL/GenBank/DDBJ whole genome shotgun (WGS) entry which is preliminary data.</text>
</comment>
<organism evidence="2 3">
    <name type="scientific">Hymenobacter chitinivorans DSM 11115</name>
    <dbReference type="NCBI Taxonomy" id="1121954"/>
    <lineage>
        <taxon>Bacteria</taxon>
        <taxon>Pseudomonadati</taxon>
        <taxon>Bacteroidota</taxon>
        <taxon>Cytophagia</taxon>
        <taxon>Cytophagales</taxon>
        <taxon>Hymenobacteraceae</taxon>
        <taxon>Hymenobacter</taxon>
    </lineage>
</organism>
<feature type="transmembrane region" description="Helical" evidence="1">
    <location>
        <begin position="114"/>
        <end position="132"/>
    </location>
</feature>
<protein>
    <submittedName>
        <fullName evidence="2">Uncharacterized protein</fullName>
    </submittedName>
</protein>
<keyword evidence="1" id="KW-0472">Membrane</keyword>
<evidence type="ECO:0000313" key="2">
    <source>
        <dbReference type="EMBL" id="PJJ60886.1"/>
    </source>
</evidence>
<evidence type="ECO:0000313" key="3">
    <source>
        <dbReference type="Proteomes" id="UP000228535"/>
    </source>
</evidence>
<name>A0A2M9BSG0_9BACT</name>
<feature type="transmembrane region" description="Helical" evidence="1">
    <location>
        <begin position="12"/>
        <end position="30"/>
    </location>
</feature>
<reference evidence="2 3" key="1">
    <citation type="submission" date="2017-11" db="EMBL/GenBank/DDBJ databases">
        <title>Genomic Encyclopedia of Archaeal and Bacterial Type Strains, Phase II (KMG-II): From Individual Species to Whole Genera.</title>
        <authorList>
            <person name="Goeker M."/>
        </authorList>
    </citation>
    <scope>NUCLEOTIDE SEQUENCE [LARGE SCALE GENOMIC DNA]</scope>
    <source>
        <strain evidence="2 3">DSM 11115</strain>
    </source>
</reference>
<feature type="transmembrane region" description="Helical" evidence="1">
    <location>
        <begin position="89"/>
        <end position="108"/>
    </location>
</feature>
<keyword evidence="3" id="KW-1185">Reference proteome</keyword>
<evidence type="ECO:0000256" key="1">
    <source>
        <dbReference type="SAM" id="Phobius"/>
    </source>
</evidence>
<dbReference type="OrthoDB" id="9815205at2"/>
<keyword evidence="1" id="KW-1133">Transmembrane helix</keyword>